<accession>A2DC96</accession>
<reference evidence="1" key="2">
    <citation type="journal article" date="2007" name="Science">
        <title>Draft genome sequence of the sexually transmitted pathogen Trichomonas vaginalis.</title>
        <authorList>
            <person name="Carlton J.M."/>
            <person name="Hirt R.P."/>
            <person name="Silva J.C."/>
            <person name="Delcher A.L."/>
            <person name="Schatz M."/>
            <person name="Zhao Q."/>
            <person name="Wortman J.R."/>
            <person name="Bidwell S.L."/>
            <person name="Alsmark U.C.M."/>
            <person name="Besteiro S."/>
            <person name="Sicheritz-Ponten T."/>
            <person name="Noel C.J."/>
            <person name="Dacks J.B."/>
            <person name="Foster P.G."/>
            <person name="Simillion C."/>
            <person name="Van de Peer Y."/>
            <person name="Miranda-Saavedra D."/>
            <person name="Barton G.J."/>
            <person name="Westrop G.D."/>
            <person name="Mueller S."/>
            <person name="Dessi D."/>
            <person name="Fiori P.L."/>
            <person name="Ren Q."/>
            <person name="Paulsen I."/>
            <person name="Zhang H."/>
            <person name="Bastida-Corcuera F.D."/>
            <person name="Simoes-Barbosa A."/>
            <person name="Brown M.T."/>
            <person name="Hayes R.D."/>
            <person name="Mukherjee M."/>
            <person name="Okumura C.Y."/>
            <person name="Schneider R."/>
            <person name="Smith A.J."/>
            <person name="Vanacova S."/>
            <person name="Villalvazo M."/>
            <person name="Haas B.J."/>
            <person name="Pertea M."/>
            <person name="Feldblyum T.V."/>
            <person name="Utterback T.R."/>
            <person name="Shu C.L."/>
            <person name="Osoegawa K."/>
            <person name="de Jong P.J."/>
            <person name="Hrdy I."/>
            <person name="Horvathova L."/>
            <person name="Zubacova Z."/>
            <person name="Dolezal P."/>
            <person name="Malik S.B."/>
            <person name="Logsdon J.M. Jr."/>
            <person name="Henze K."/>
            <person name="Gupta A."/>
            <person name="Wang C.C."/>
            <person name="Dunne R.L."/>
            <person name="Upcroft J.A."/>
            <person name="Upcroft P."/>
            <person name="White O."/>
            <person name="Salzberg S.L."/>
            <person name="Tang P."/>
            <person name="Chiu C.-H."/>
            <person name="Lee Y.-S."/>
            <person name="Embley T.M."/>
            <person name="Coombs G.H."/>
            <person name="Mottram J.C."/>
            <person name="Tachezy J."/>
            <person name="Fraser-Liggett C.M."/>
            <person name="Johnson P.J."/>
        </authorList>
    </citation>
    <scope>NUCLEOTIDE SEQUENCE [LARGE SCALE GENOMIC DNA]</scope>
    <source>
        <strain evidence="1">G3</strain>
    </source>
</reference>
<dbReference type="VEuPathDB" id="TrichDB:TVAG_248920"/>
<gene>
    <name evidence="1" type="ORF">TVAG_248920</name>
</gene>
<evidence type="ECO:0000313" key="1">
    <source>
        <dbReference type="EMBL" id="EAY21833.1"/>
    </source>
</evidence>
<proteinExistence type="predicted"/>
<dbReference type="KEGG" id="tva:5467375"/>
<organism evidence="1 2">
    <name type="scientific">Trichomonas vaginalis (strain ATCC PRA-98 / G3)</name>
    <dbReference type="NCBI Taxonomy" id="412133"/>
    <lineage>
        <taxon>Eukaryota</taxon>
        <taxon>Metamonada</taxon>
        <taxon>Parabasalia</taxon>
        <taxon>Trichomonadida</taxon>
        <taxon>Trichomonadidae</taxon>
        <taxon>Trichomonas</taxon>
    </lineage>
</organism>
<dbReference type="RefSeq" id="XP_001582819.1">
    <property type="nucleotide sequence ID" value="XM_001582769.1"/>
</dbReference>
<sequence length="927" mass="106280">MREAAFRWWNALISPDRDASSVPEIQEELEMSVIWSNISPLLHSLFCTEPNKGSYWQSIVEQLKQILNINEIPDPLVNFPDFVVFLYKYQTDLKLDTMDKCINHINQFCKDNYSQFFLRHFICVVSDPSLTIRVFNYLQIHQNPKWIKFITENGSIERIIDLFITFLEQNPDSNKSHSNSQDNLELADLLTSLVLQAGPEITLAEGIFSSLYARLLKLIKYSSNEDSISFFRCIVQLNQCWLPNATQEDALSRISSLVASTTQSPIVRSLVLKYSYQQVGKYIKADQFIEILMKQALNSVYEMQILHDTALQSSEEALLTTMRFFTRKMTTSKIYMRLSASFLADVLIKLGHNDEAIKWFKLYANGLFCFVKLATIKNKYLHRVLQLLTILSEDTFSIIPWAKQCIESAASACSQSFANVEFLSNFFQIKKVSNVENFQNLYKRLSSSTSKLKTFPFKSTSSTLIESGSYRQKVKLPYDVEDVCVCGTLRNIGIHPTAYSYVYSDLQKNNVDQQRCIFELEDFIDYAQEFLDSLHVSKDSKQYPLPSQYSTTNKILAAGCRSLLLDYDTQISEYQISIVNDFVRIACELVGAVTQHQHVFVNIKMLQRNMINEVNSSQNFFRLRRQRTKIDNKCQQLTKLPHINLSDIRQQVTEIKSRLGNNPFSLQQSDLEYQLQKYFSAHPSPERYDVSAVKDLICGNVAEFLQKIFMHENYIYNKLKLNFDPIHQILVVALIRNSFDSAYISAGTSQLDLCSFSKQNQLFLSKAPLVLKIPTQKLKLNTKTMKKASKFATLGALVNRKPITISDVQWYNNPIDITRIILTAIKSLPSLCDVDNLSQSEISALLLGVIAKDPPANVVSVAAFLDRYYQLLPSLEMSNAVDRFRDAVNLLIDMKEVKEEQMERDNEMGSLNEIGLSLLKAAEQAEE</sequence>
<reference evidence="1" key="1">
    <citation type="submission" date="2006-10" db="EMBL/GenBank/DDBJ databases">
        <authorList>
            <person name="Amadeo P."/>
            <person name="Zhao Q."/>
            <person name="Wortman J."/>
            <person name="Fraser-Liggett C."/>
            <person name="Carlton J."/>
        </authorList>
    </citation>
    <scope>NUCLEOTIDE SEQUENCE</scope>
    <source>
        <strain evidence="1">G3</strain>
    </source>
</reference>
<evidence type="ECO:0000313" key="2">
    <source>
        <dbReference type="Proteomes" id="UP000001542"/>
    </source>
</evidence>
<protein>
    <submittedName>
        <fullName evidence="1">Uncharacterized protein</fullName>
    </submittedName>
</protein>
<dbReference type="EMBL" id="DS113187">
    <property type="protein sequence ID" value="EAY21833.1"/>
    <property type="molecule type" value="Genomic_DNA"/>
</dbReference>
<name>A2DC96_TRIV3</name>
<dbReference type="VEuPathDB" id="TrichDB:TVAGG3_0957960"/>
<keyword evidence="2" id="KW-1185">Reference proteome</keyword>
<dbReference type="AlphaFoldDB" id="A2DC96"/>
<dbReference type="Proteomes" id="UP000001542">
    <property type="component" value="Unassembled WGS sequence"/>
</dbReference>
<dbReference type="InParanoid" id="A2DC96"/>